<keyword evidence="3" id="KW-1185">Reference proteome</keyword>
<dbReference type="PRINTS" id="PR00394">
    <property type="entry name" value="RHSPROTEIN"/>
</dbReference>
<dbReference type="Proteomes" id="UP001237156">
    <property type="component" value="Unassembled WGS sequence"/>
</dbReference>
<keyword evidence="1" id="KW-0472">Membrane</keyword>
<keyword evidence="1" id="KW-1133">Transmembrane helix</keyword>
<proteinExistence type="predicted"/>
<dbReference type="PANTHER" id="PTHR32305">
    <property type="match status" value="1"/>
</dbReference>
<dbReference type="NCBIfam" id="TIGR03696">
    <property type="entry name" value="Rhs_assc_core"/>
    <property type="match status" value="1"/>
</dbReference>
<sequence>LNKAGETTWKARYEAFGKARIDHASTAQINLRLPGQYFDAETGLHQNWNRDYAPGIGRYVQADPIGLAGGINVYGYAYGNPVAFYDPSGEFVPLTTILLRGTIGGLINMGTIWALNGIHGVRPCSSYKMAFLNGFVGGIIGGVFGAAVTDLLNQTGFSISNLRKVDWISVAVTVVGGKLVDKVIEFAVGTDMVSKGVSLRSEHTNLIEGIVGTPVGYAAGIFSGSAYNSYMISNQSSSDTCFCANGDK</sequence>
<dbReference type="InterPro" id="IPR050708">
    <property type="entry name" value="T6SS_VgrG/RHS"/>
</dbReference>
<dbReference type="PANTHER" id="PTHR32305:SF15">
    <property type="entry name" value="PROTEIN RHSA-RELATED"/>
    <property type="match status" value="1"/>
</dbReference>
<organism evidence="2 3">
    <name type="scientific">Ottowia cancrivicina</name>
    <dbReference type="NCBI Taxonomy" id="3040346"/>
    <lineage>
        <taxon>Bacteria</taxon>
        <taxon>Pseudomonadati</taxon>
        <taxon>Pseudomonadota</taxon>
        <taxon>Betaproteobacteria</taxon>
        <taxon>Burkholderiales</taxon>
        <taxon>Comamonadaceae</taxon>
        <taxon>Ottowia</taxon>
    </lineage>
</organism>
<feature type="non-terminal residue" evidence="2">
    <location>
        <position position="1"/>
    </location>
</feature>
<reference evidence="2 3" key="1">
    <citation type="submission" date="2023-04" db="EMBL/GenBank/DDBJ databases">
        <title>Ottowia paracancer sp. nov., isolated from human stomach.</title>
        <authorList>
            <person name="Song Y."/>
        </authorList>
    </citation>
    <scope>NUCLEOTIDE SEQUENCE [LARGE SCALE GENOMIC DNA]</scope>
    <source>
        <strain evidence="2 3">10c7w1</strain>
    </source>
</reference>
<comment type="caution">
    <text evidence="2">The sequence shown here is derived from an EMBL/GenBank/DDBJ whole genome shotgun (WGS) entry which is preliminary data.</text>
</comment>
<dbReference type="Gene3D" id="2.180.10.10">
    <property type="entry name" value="RHS repeat-associated core"/>
    <property type="match status" value="1"/>
</dbReference>
<dbReference type="AlphaFoldDB" id="A0AAW6RNU5"/>
<gene>
    <name evidence="2" type="ORF">QB898_10180</name>
</gene>
<dbReference type="RefSeq" id="WP_279524861.1">
    <property type="nucleotide sequence ID" value="NZ_JARVII010000023.1"/>
</dbReference>
<dbReference type="EMBL" id="JARVII010000023">
    <property type="protein sequence ID" value="MDG9700071.1"/>
    <property type="molecule type" value="Genomic_DNA"/>
</dbReference>
<keyword evidence="1" id="KW-0812">Transmembrane</keyword>
<dbReference type="InterPro" id="IPR022385">
    <property type="entry name" value="Rhs_assc_core"/>
</dbReference>
<feature type="transmembrane region" description="Helical" evidence="1">
    <location>
        <begin position="130"/>
        <end position="152"/>
    </location>
</feature>
<name>A0AAW6RNU5_9BURK</name>
<protein>
    <submittedName>
        <fullName evidence="2">RHS repeat-associated core domain-containing protein</fullName>
    </submittedName>
</protein>
<evidence type="ECO:0000313" key="3">
    <source>
        <dbReference type="Proteomes" id="UP001237156"/>
    </source>
</evidence>
<feature type="transmembrane region" description="Helical" evidence="1">
    <location>
        <begin position="97"/>
        <end position="118"/>
    </location>
</feature>
<accession>A0AAW6RNU5</accession>
<evidence type="ECO:0000313" key="2">
    <source>
        <dbReference type="EMBL" id="MDG9700071.1"/>
    </source>
</evidence>
<evidence type="ECO:0000256" key="1">
    <source>
        <dbReference type="SAM" id="Phobius"/>
    </source>
</evidence>